<dbReference type="InterPro" id="IPR011598">
    <property type="entry name" value="bHLH_dom"/>
</dbReference>
<dbReference type="GO" id="GO:0046983">
    <property type="term" value="F:protein dimerization activity"/>
    <property type="evidence" value="ECO:0007669"/>
    <property type="project" value="InterPro"/>
</dbReference>
<dbReference type="Gene3D" id="4.10.280.10">
    <property type="entry name" value="Helix-loop-helix DNA-binding domain"/>
    <property type="match status" value="1"/>
</dbReference>
<keyword evidence="3" id="KW-0238">DNA-binding</keyword>
<evidence type="ECO:0000256" key="2">
    <source>
        <dbReference type="ARBA" id="ARBA00023015"/>
    </source>
</evidence>
<dbReference type="PANTHER" id="PTHR45855:SF23">
    <property type="entry name" value="TRANSCRIPTION FACTOR MEE8-RELATED"/>
    <property type="match status" value="1"/>
</dbReference>
<evidence type="ECO:0000313" key="5">
    <source>
        <dbReference type="EMBL" id="EMS61948.1"/>
    </source>
</evidence>
<sequence length="149" mass="16731">MEVKRRDRINQKMQTLQKLVPNSSKTDKASMLDEVIDHLKQLQATVQMMNRMSSMMMPMAMPQLAQMSVMANMAQMAQMAQMGLGMINMAGPLAQPAYPGLTQPMMHTSTPFQQQQQQAQPNGMEAYSRMMAMCQKLGQQQTKPGSSKE</sequence>
<accession>M7ZFF9</accession>
<dbReference type="InterPro" id="IPR036638">
    <property type="entry name" value="HLH_DNA-bd_sf"/>
</dbReference>
<organism evidence="5">
    <name type="scientific">Triticum urartu</name>
    <name type="common">Red wild einkorn</name>
    <name type="synonym">Crithodium urartu</name>
    <dbReference type="NCBI Taxonomy" id="4572"/>
    <lineage>
        <taxon>Eukaryota</taxon>
        <taxon>Viridiplantae</taxon>
        <taxon>Streptophyta</taxon>
        <taxon>Embryophyta</taxon>
        <taxon>Tracheophyta</taxon>
        <taxon>Spermatophyta</taxon>
        <taxon>Magnoliopsida</taxon>
        <taxon>Liliopsida</taxon>
        <taxon>Poales</taxon>
        <taxon>Poaceae</taxon>
        <taxon>BOP clade</taxon>
        <taxon>Pooideae</taxon>
        <taxon>Triticodae</taxon>
        <taxon>Triticeae</taxon>
        <taxon>Triticinae</taxon>
        <taxon>Triticum</taxon>
    </lineage>
</organism>
<evidence type="ECO:0000256" key="3">
    <source>
        <dbReference type="ARBA" id="ARBA00023125"/>
    </source>
</evidence>
<dbReference type="InterPro" id="IPR031066">
    <property type="entry name" value="bHLH_ALC-like_plant"/>
</dbReference>
<evidence type="ECO:0000256" key="4">
    <source>
        <dbReference type="ARBA" id="ARBA00023163"/>
    </source>
</evidence>
<dbReference type="Pfam" id="PF00010">
    <property type="entry name" value="HLH"/>
    <property type="match status" value="1"/>
</dbReference>
<dbReference type="SUPFAM" id="SSF47459">
    <property type="entry name" value="HLH, helix-loop-helix DNA-binding domain"/>
    <property type="match status" value="1"/>
</dbReference>
<dbReference type="EMBL" id="KD088599">
    <property type="protein sequence ID" value="EMS61948.1"/>
    <property type="molecule type" value="Genomic_DNA"/>
</dbReference>
<dbReference type="STRING" id="4572.M7ZFF9"/>
<dbReference type="GO" id="GO:0005634">
    <property type="term" value="C:nucleus"/>
    <property type="evidence" value="ECO:0007669"/>
    <property type="project" value="TreeGrafter"/>
</dbReference>
<dbReference type="AlphaFoldDB" id="M7ZFF9"/>
<dbReference type="PROSITE" id="PS50888">
    <property type="entry name" value="BHLH"/>
    <property type="match status" value="1"/>
</dbReference>
<name>M7ZFF9_TRIUA</name>
<dbReference type="SMART" id="SM00353">
    <property type="entry name" value="HLH"/>
    <property type="match status" value="1"/>
</dbReference>
<evidence type="ECO:0000256" key="1">
    <source>
        <dbReference type="ARBA" id="ARBA00005510"/>
    </source>
</evidence>
<keyword evidence="2" id="KW-0805">Transcription regulation</keyword>
<gene>
    <name evidence="5" type="ORF">TRIUR3_25332</name>
</gene>
<dbReference type="PANTHER" id="PTHR45855">
    <property type="entry name" value="TRANSCRIPTION FACTOR PIF1-RELATED"/>
    <property type="match status" value="1"/>
</dbReference>
<proteinExistence type="inferred from homology"/>
<reference evidence="5" key="1">
    <citation type="journal article" date="2013" name="Nature">
        <title>Draft genome of the wheat A-genome progenitor Triticum urartu.</title>
        <authorList>
            <person name="Ling H.Q."/>
            <person name="Zhao S."/>
            <person name="Liu D."/>
            <person name="Wang J."/>
            <person name="Sun H."/>
            <person name="Zhang C."/>
            <person name="Fan H."/>
            <person name="Li D."/>
            <person name="Dong L."/>
            <person name="Tao Y."/>
            <person name="Gao C."/>
            <person name="Wu H."/>
            <person name="Li Y."/>
            <person name="Cui Y."/>
            <person name="Guo X."/>
            <person name="Zheng S."/>
            <person name="Wang B."/>
            <person name="Yu K."/>
            <person name="Liang Q."/>
            <person name="Yang W."/>
            <person name="Lou X."/>
            <person name="Chen J."/>
            <person name="Feng M."/>
            <person name="Jian J."/>
            <person name="Zhang X."/>
            <person name="Luo G."/>
            <person name="Jiang Y."/>
            <person name="Liu J."/>
            <person name="Wang Z."/>
            <person name="Sha Y."/>
            <person name="Zhang B."/>
            <person name="Wu H."/>
            <person name="Tang D."/>
            <person name="Shen Q."/>
            <person name="Xue P."/>
            <person name="Zou S."/>
            <person name="Wang X."/>
            <person name="Liu X."/>
            <person name="Wang F."/>
            <person name="Yang Y."/>
            <person name="An X."/>
            <person name="Dong Z."/>
            <person name="Zhang K."/>
            <person name="Zhang X."/>
            <person name="Luo M.C."/>
            <person name="Dvorak J."/>
            <person name="Tong Y."/>
            <person name="Wang J."/>
            <person name="Yang H."/>
            <person name="Li Z."/>
            <person name="Wang D."/>
            <person name="Zhang A."/>
            <person name="Wang J."/>
        </authorList>
    </citation>
    <scope>NUCLEOTIDE SEQUENCE</scope>
</reference>
<protein>
    <submittedName>
        <fullName evidence="5">Transcription factor UNE10</fullName>
    </submittedName>
</protein>
<comment type="similarity">
    <text evidence="1">Belongs to the bHLH protein family.</text>
</comment>
<keyword evidence="4" id="KW-0804">Transcription</keyword>
<dbReference type="eggNOG" id="ENOG502QUQP">
    <property type="taxonomic scope" value="Eukaryota"/>
</dbReference>
<dbReference type="GO" id="GO:0003677">
    <property type="term" value="F:DNA binding"/>
    <property type="evidence" value="ECO:0007669"/>
    <property type="project" value="UniProtKB-KW"/>
</dbReference>